<dbReference type="InterPro" id="IPR009057">
    <property type="entry name" value="Homeodomain-like_sf"/>
</dbReference>
<evidence type="ECO:0000313" key="8">
    <source>
        <dbReference type="EMBL" id="WQB98558.1"/>
    </source>
</evidence>
<dbReference type="InterPro" id="IPR001647">
    <property type="entry name" value="HTH_TetR"/>
</dbReference>
<dbReference type="InterPro" id="IPR004111">
    <property type="entry name" value="Repressor_TetR_C"/>
</dbReference>
<keyword evidence="5" id="KW-0804">Transcription</keyword>
<keyword evidence="2" id="KW-0678">Repressor</keyword>
<keyword evidence="3" id="KW-0805">Transcription regulation</keyword>
<dbReference type="Gene3D" id="1.10.10.60">
    <property type="entry name" value="Homeodomain-like"/>
    <property type="match status" value="1"/>
</dbReference>
<reference evidence="8 9" key="1">
    <citation type="submission" date="2023-11" db="EMBL/GenBank/DDBJ databases">
        <authorList>
            <person name="Panchal A.K."/>
            <person name="Meaney J.S."/>
            <person name="Karas B.J."/>
            <person name="diCenzo G.C."/>
        </authorList>
    </citation>
    <scope>NUCLEOTIDE SEQUENCE [LARGE SCALE GENOMIC DNA]</scope>
    <source>
        <strain evidence="8 9">NZP2235</strain>
    </source>
</reference>
<name>A0ABZ0VMS5_9HYPH</name>
<evidence type="ECO:0000256" key="6">
    <source>
        <dbReference type="PROSITE-ProRule" id="PRU00335"/>
    </source>
</evidence>
<dbReference type="PANTHER" id="PTHR30055:SF151">
    <property type="entry name" value="TRANSCRIPTIONAL REGULATORY PROTEIN"/>
    <property type="match status" value="1"/>
</dbReference>
<dbReference type="InterPro" id="IPR003012">
    <property type="entry name" value="Tet_transcr_reg_TetR"/>
</dbReference>
<evidence type="ECO:0000259" key="7">
    <source>
        <dbReference type="PROSITE" id="PS50977"/>
    </source>
</evidence>
<dbReference type="PRINTS" id="PR00455">
    <property type="entry name" value="HTHTETR"/>
</dbReference>
<dbReference type="SUPFAM" id="SSF46689">
    <property type="entry name" value="Homeodomain-like"/>
    <property type="match status" value="1"/>
</dbReference>
<dbReference type="Gene3D" id="1.10.357.10">
    <property type="entry name" value="Tetracycline Repressor, domain 2"/>
    <property type="match status" value="1"/>
</dbReference>
<proteinExistence type="predicted"/>
<feature type="DNA-binding region" description="H-T-H motif" evidence="6">
    <location>
        <begin position="34"/>
        <end position="53"/>
    </location>
</feature>
<organism evidence="8 9">
    <name type="scientific">Mesorhizobium huakuii</name>
    <dbReference type="NCBI Taxonomy" id="28104"/>
    <lineage>
        <taxon>Bacteria</taxon>
        <taxon>Pseudomonadati</taxon>
        <taxon>Pseudomonadota</taxon>
        <taxon>Alphaproteobacteria</taxon>
        <taxon>Hyphomicrobiales</taxon>
        <taxon>Phyllobacteriaceae</taxon>
        <taxon>Mesorhizobium</taxon>
    </lineage>
</organism>
<dbReference type="PROSITE" id="PS01081">
    <property type="entry name" value="HTH_TETR_1"/>
    <property type="match status" value="1"/>
</dbReference>
<keyword evidence="4 6" id="KW-0238">DNA-binding</keyword>
<gene>
    <name evidence="8" type="ORF">U0R22_002714</name>
</gene>
<dbReference type="PANTHER" id="PTHR30055">
    <property type="entry name" value="HTH-TYPE TRANSCRIPTIONAL REGULATOR RUTR"/>
    <property type="match status" value="1"/>
</dbReference>
<dbReference type="InterPro" id="IPR023772">
    <property type="entry name" value="DNA-bd_HTH_TetR-type_CS"/>
</dbReference>
<evidence type="ECO:0000256" key="4">
    <source>
        <dbReference type="ARBA" id="ARBA00023125"/>
    </source>
</evidence>
<protein>
    <submittedName>
        <fullName evidence="8">TetR/AcrR family transcriptional regulator C-terminal domain-containing protein</fullName>
    </submittedName>
</protein>
<feature type="domain" description="HTH tetR-type" evidence="7">
    <location>
        <begin position="11"/>
        <end position="71"/>
    </location>
</feature>
<dbReference type="InterPro" id="IPR050109">
    <property type="entry name" value="HTH-type_TetR-like_transc_reg"/>
</dbReference>
<dbReference type="EMBL" id="CP139858">
    <property type="protein sequence ID" value="WQB98558.1"/>
    <property type="molecule type" value="Genomic_DNA"/>
</dbReference>
<dbReference type="InterPro" id="IPR036271">
    <property type="entry name" value="Tet_transcr_reg_TetR-rel_C_sf"/>
</dbReference>
<dbReference type="Pfam" id="PF02909">
    <property type="entry name" value="TetR_C_1"/>
    <property type="match status" value="1"/>
</dbReference>
<comment type="function">
    <text evidence="1">TetR is the repressor of the tetracycline resistance element; its N-terminal region forms a helix-turn-helix structure and binds DNA. Binding of tetracycline to TetR reduces the repressor affinity for the tetracycline resistance gene (tetA) promoter operator sites.</text>
</comment>
<dbReference type="PROSITE" id="PS50977">
    <property type="entry name" value="HTH_TETR_2"/>
    <property type="match status" value="1"/>
</dbReference>
<accession>A0ABZ0VMS5</accession>
<evidence type="ECO:0000256" key="1">
    <source>
        <dbReference type="ARBA" id="ARBA00002856"/>
    </source>
</evidence>
<sequence length="215" mass="23922">MTAQAGGIRMKLDQPLIVDEALKLLNEVGIDALSTRLLAQRLKVQQPALYWHFRNKRALLDAMNEEILRRGHRHRTPRPGEAWQDFVRKNARSFRGALIAYRDGARVHAGTEADPEELGHFERLLEFLSGEGLSAIAAMELLMTIGRYTVGCVMEEQAEYPTGPGRGEALDAEAQDYPLLRQALVHYRAGGHEALFESGLALLIAGAEARIVAER</sequence>
<dbReference type="Proteomes" id="UP001322481">
    <property type="component" value="Chromosome"/>
</dbReference>
<evidence type="ECO:0000256" key="5">
    <source>
        <dbReference type="ARBA" id="ARBA00023163"/>
    </source>
</evidence>
<dbReference type="Pfam" id="PF00440">
    <property type="entry name" value="TetR_N"/>
    <property type="match status" value="1"/>
</dbReference>
<evidence type="ECO:0000256" key="3">
    <source>
        <dbReference type="ARBA" id="ARBA00023015"/>
    </source>
</evidence>
<dbReference type="RefSeq" id="WP_322418835.1">
    <property type="nucleotide sequence ID" value="NZ_CP139858.1"/>
</dbReference>
<keyword evidence="9" id="KW-1185">Reference proteome</keyword>
<dbReference type="SUPFAM" id="SSF48498">
    <property type="entry name" value="Tetracyclin repressor-like, C-terminal domain"/>
    <property type="match status" value="1"/>
</dbReference>
<evidence type="ECO:0000313" key="9">
    <source>
        <dbReference type="Proteomes" id="UP001322481"/>
    </source>
</evidence>
<dbReference type="PRINTS" id="PR00400">
    <property type="entry name" value="TETREPRESSOR"/>
</dbReference>
<evidence type="ECO:0000256" key="2">
    <source>
        <dbReference type="ARBA" id="ARBA00022491"/>
    </source>
</evidence>